<sequence>MHGHIYWLSIYFLFDVMHFTEATLHQHFSYVELTLCTSAFGELIGHVDRVEAISELQCVGDKVVLMAKQPDEIVYHFYQLEGGLIEILGRSHTISNLNEGINGNKTHERKQVSKVSTIATFEQFILHDFDASDGASSFPVAAVHRAGILDINQNLLVRKLHGVGVFGQ</sequence>
<feature type="chain" id="PRO_5032689798" evidence="1">
    <location>
        <begin position="23"/>
        <end position="168"/>
    </location>
</feature>
<feature type="signal peptide" evidence="1">
    <location>
        <begin position="1"/>
        <end position="22"/>
    </location>
</feature>
<keyword evidence="1" id="KW-0732">Signal</keyword>
<evidence type="ECO:0000256" key="1">
    <source>
        <dbReference type="SAM" id="SignalP"/>
    </source>
</evidence>
<name>A0A835H682_9MAGN</name>
<dbReference type="OrthoDB" id="1722760at2759"/>
<organism evidence="2 3">
    <name type="scientific">Coptis chinensis</name>
    <dbReference type="NCBI Taxonomy" id="261450"/>
    <lineage>
        <taxon>Eukaryota</taxon>
        <taxon>Viridiplantae</taxon>
        <taxon>Streptophyta</taxon>
        <taxon>Embryophyta</taxon>
        <taxon>Tracheophyta</taxon>
        <taxon>Spermatophyta</taxon>
        <taxon>Magnoliopsida</taxon>
        <taxon>Ranunculales</taxon>
        <taxon>Ranunculaceae</taxon>
        <taxon>Coptidoideae</taxon>
        <taxon>Coptis</taxon>
    </lineage>
</organism>
<keyword evidence="3" id="KW-1185">Reference proteome</keyword>
<evidence type="ECO:0000313" key="3">
    <source>
        <dbReference type="Proteomes" id="UP000631114"/>
    </source>
</evidence>
<protein>
    <submittedName>
        <fullName evidence="2">Uncharacterized protein</fullName>
    </submittedName>
</protein>
<gene>
    <name evidence="2" type="ORF">IFM89_014279</name>
</gene>
<dbReference type="AlphaFoldDB" id="A0A835H682"/>
<reference evidence="2 3" key="1">
    <citation type="submission" date="2020-10" db="EMBL/GenBank/DDBJ databases">
        <title>The Coptis chinensis genome and diversification of protoberbering-type alkaloids.</title>
        <authorList>
            <person name="Wang B."/>
            <person name="Shu S."/>
            <person name="Song C."/>
            <person name="Liu Y."/>
        </authorList>
    </citation>
    <scope>NUCLEOTIDE SEQUENCE [LARGE SCALE GENOMIC DNA]</scope>
    <source>
        <strain evidence="2">HL-2020</strain>
        <tissue evidence="2">Leaf</tissue>
    </source>
</reference>
<dbReference type="Proteomes" id="UP000631114">
    <property type="component" value="Unassembled WGS sequence"/>
</dbReference>
<accession>A0A835H682</accession>
<proteinExistence type="predicted"/>
<comment type="caution">
    <text evidence="2">The sequence shown here is derived from an EMBL/GenBank/DDBJ whole genome shotgun (WGS) entry which is preliminary data.</text>
</comment>
<dbReference type="EMBL" id="JADFTS010000008">
    <property type="protein sequence ID" value="KAF9592353.1"/>
    <property type="molecule type" value="Genomic_DNA"/>
</dbReference>
<evidence type="ECO:0000313" key="2">
    <source>
        <dbReference type="EMBL" id="KAF9592353.1"/>
    </source>
</evidence>